<dbReference type="AlphaFoldDB" id="A0AAN7Z6T2"/>
<comment type="caution">
    <text evidence="2">The sequence shown here is derived from an EMBL/GenBank/DDBJ whole genome shotgun (WGS) entry which is preliminary data.</text>
</comment>
<dbReference type="Proteomes" id="UP001305414">
    <property type="component" value="Unassembled WGS sequence"/>
</dbReference>
<organism evidence="2 3">
    <name type="scientific">Xylaria bambusicola</name>
    <dbReference type="NCBI Taxonomy" id="326684"/>
    <lineage>
        <taxon>Eukaryota</taxon>
        <taxon>Fungi</taxon>
        <taxon>Dikarya</taxon>
        <taxon>Ascomycota</taxon>
        <taxon>Pezizomycotina</taxon>
        <taxon>Sordariomycetes</taxon>
        <taxon>Xylariomycetidae</taxon>
        <taxon>Xylariales</taxon>
        <taxon>Xylariaceae</taxon>
        <taxon>Xylaria</taxon>
    </lineage>
</organism>
<feature type="region of interest" description="Disordered" evidence="1">
    <location>
        <begin position="80"/>
        <end position="107"/>
    </location>
</feature>
<name>A0AAN7Z6T2_9PEZI</name>
<dbReference type="EMBL" id="JAWHQM010000024">
    <property type="protein sequence ID" value="KAK5632402.1"/>
    <property type="molecule type" value="Genomic_DNA"/>
</dbReference>
<accession>A0AAN7Z6T2</accession>
<evidence type="ECO:0000256" key="1">
    <source>
        <dbReference type="SAM" id="MobiDB-lite"/>
    </source>
</evidence>
<protein>
    <submittedName>
        <fullName evidence="2">Uncharacterized protein</fullName>
    </submittedName>
</protein>
<sequence>MVIRHDSSRDRTLQRIESRAMHLSPHALITQASRKGNGAPDDATDRRHHESTKRAPIARVQSLLQQDKLSTLLGTIVVDGAEDENGEDTAESTHDDLKAAPPVEAFR</sequence>
<evidence type="ECO:0000313" key="2">
    <source>
        <dbReference type="EMBL" id="KAK5632402.1"/>
    </source>
</evidence>
<gene>
    <name evidence="2" type="ORF">RRF57_008116</name>
</gene>
<evidence type="ECO:0000313" key="3">
    <source>
        <dbReference type="Proteomes" id="UP001305414"/>
    </source>
</evidence>
<reference evidence="2 3" key="1">
    <citation type="submission" date="2023-10" db="EMBL/GenBank/DDBJ databases">
        <title>Draft genome sequence of Xylaria bambusicola isolate GMP-LS, the root and basal stem rot pathogen of sugarcane in Indonesia.</title>
        <authorList>
            <person name="Selvaraj P."/>
            <person name="Muralishankar V."/>
            <person name="Muruganantham S."/>
            <person name="Sp S."/>
            <person name="Haryani S."/>
            <person name="Lau K.J.X."/>
            <person name="Naqvi N.I."/>
        </authorList>
    </citation>
    <scope>NUCLEOTIDE SEQUENCE [LARGE SCALE GENOMIC DNA]</scope>
    <source>
        <strain evidence="2">GMP-LS</strain>
    </source>
</reference>
<feature type="compositionally biased region" description="Acidic residues" evidence="1">
    <location>
        <begin position="80"/>
        <end position="90"/>
    </location>
</feature>
<feature type="region of interest" description="Disordered" evidence="1">
    <location>
        <begin position="18"/>
        <end position="61"/>
    </location>
</feature>
<proteinExistence type="predicted"/>
<keyword evidence="3" id="KW-1185">Reference proteome</keyword>